<dbReference type="EC" id="3.4.16.-" evidence="7"/>
<proteinExistence type="inferred from homology"/>
<dbReference type="PRINTS" id="PR00724">
    <property type="entry name" value="CRBOXYPTASEC"/>
</dbReference>
<dbReference type="Proteomes" id="UP001163105">
    <property type="component" value="Unassembled WGS sequence"/>
</dbReference>
<dbReference type="InterPro" id="IPR001563">
    <property type="entry name" value="Peptidase_S10"/>
</dbReference>
<evidence type="ECO:0000256" key="6">
    <source>
        <dbReference type="ARBA" id="ARBA00023180"/>
    </source>
</evidence>
<protein>
    <recommendedName>
        <fullName evidence="7">Carboxypeptidase</fullName>
        <ecNumber evidence="7">3.4.16.-</ecNumber>
    </recommendedName>
</protein>
<keyword evidence="9" id="KW-1185">Reference proteome</keyword>
<dbReference type="PANTHER" id="PTHR11802:SF113">
    <property type="entry name" value="SERINE CARBOXYPEPTIDASE CTSA-4.1"/>
    <property type="match status" value="1"/>
</dbReference>
<gene>
    <name evidence="8" type="primary">CTSA</name>
    <name evidence="8" type="ORF">O9K51_05403</name>
</gene>
<accession>A0AB34FRB7</accession>
<keyword evidence="3 7" id="KW-0645">Protease</keyword>
<keyword evidence="4 7" id="KW-0732">Signal</keyword>
<name>A0AB34FRB7_9HYPO</name>
<dbReference type="Gene3D" id="3.40.50.1820">
    <property type="entry name" value="alpha/beta hydrolase"/>
    <property type="match status" value="1"/>
</dbReference>
<dbReference type="SUPFAM" id="SSF53474">
    <property type="entry name" value="alpha/beta-Hydrolases"/>
    <property type="match status" value="1"/>
</dbReference>
<dbReference type="PANTHER" id="PTHR11802">
    <property type="entry name" value="SERINE PROTEASE FAMILY S10 SERINE CARBOXYPEPTIDASE"/>
    <property type="match status" value="1"/>
</dbReference>
<evidence type="ECO:0000256" key="5">
    <source>
        <dbReference type="ARBA" id="ARBA00022801"/>
    </source>
</evidence>
<dbReference type="PROSITE" id="PS00131">
    <property type="entry name" value="CARBOXYPEPT_SER_SER"/>
    <property type="match status" value="1"/>
</dbReference>
<comment type="similarity">
    <text evidence="1 7">Belongs to the peptidase S10 family.</text>
</comment>
<feature type="signal peptide" evidence="7">
    <location>
        <begin position="1"/>
        <end position="22"/>
    </location>
</feature>
<evidence type="ECO:0000256" key="2">
    <source>
        <dbReference type="ARBA" id="ARBA00022645"/>
    </source>
</evidence>
<keyword evidence="2 7" id="KW-0121">Carboxypeptidase</keyword>
<comment type="caution">
    <text evidence="8">The sequence shown here is derived from an EMBL/GenBank/DDBJ whole genome shotgun (WGS) entry which is preliminary data.</text>
</comment>
<dbReference type="InterPro" id="IPR018202">
    <property type="entry name" value="Ser_caboxypep_ser_AS"/>
</dbReference>
<dbReference type="GO" id="GO:0004185">
    <property type="term" value="F:serine-type carboxypeptidase activity"/>
    <property type="evidence" value="ECO:0007669"/>
    <property type="project" value="UniProtKB-UniRule"/>
</dbReference>
<dbReference type="GO" id="GO:0006508">
    <property type="term" value="P:proteolysis"/>
    <property type="evidence" value="ECO:0007669"/>
    <property type="project" value="UniProtKB-KW"/>
</dbReference>
<dbReference type="Gene3D" id="1.10.287.410">
    <property type="match status" value="1"/>
</dbReference>
<evidence type="ECO:0000256" key="7">
    <source>
        <dbReference type="RuleBase" id="RU361156"/>
    </source>
</evidence>
<evidence type="ECO:0000256" key="1">
    <source>
        <dbReference type="ARBA" id="ARBA00009431"/>
    </source>
</evidence>
<evidence type="ECO:0000256" key="3">
    <source>
        <dbReference type="ARBA" id="ARBA00022670"/>
    </source>
</evidence>
<sequence>MARPRCPAPSVTMRFTIALALGAAIAATPAATLDEQFLAGRGTSEARDKASSQVSTTAKWDAIVNGADVQADNLAHGIPQWTDADMAGYSLRTRALDPKVLGIDTVKQYAGYLDNKYTDKHLFYCQFGRNTCQESLARFFESRNDPAKDPIILWLNGGPGCSSMIGLFTEIGPAFLPNADLKPVRNPNSWNTKASVLFLDQPANVGFSYGSQKVKSSAGAAVDVYALLTMFFHQYPQYAKLPFHVAGESYAGHYIPAIAQEILKWPNPSINLKSIMIGNGLTEPATQYKSYRPMACGGGGYPAVLNDTACKAMDAMLPGCERDIEACYAGGSDSVCAGATKKCNSLLDAYSKAGRNIYDVRQSADAPGPTTYALKFLYSDRVAQALNIPEAAVNRFTPCNMSVYIDFIASGDWMRAMSYPVVQALSKISVLIYAGDADFIGNWLGNRAWLQALWWPGRDAFNKAPAKGVRAATGKDDYGKVTAAQNLAFMQIYKAGHTVTTYQPEGALDMLNRWVKGEWARM</sequence>
<dbReference type="EMBL" id="JAQHRD010000004">
    <property type="protein sequence ID" value="KAJ6441852.1"/>
    <property type="molecule type" value="Genomic_DNA"/>
</dbReference>
<dbReference type="InterPro" id="IPR029058">
    <property type="entry name" value="AB_hydrolase_fold"/>
</dbReference>
<reference evidence="8" key="1">
    <citation type="submission" date="2023-01" db="EMBL/GenBank/DDBJ databases">
        <title>The growth and conidiation of Purpureocillium lavendulum are regulated by nitrogen source and histone H3K14 acetylation.</title>
        <authorList>
            <person name="Tang P."/>
            <person name="Han J."/>
            <person name="Zhang C."/>
            <person name="Tang P."/>
            <person name="Qi F."/>
            <person name="Zhang K."/>
            <person name="Liang L."/>
        </authorList>
    </citation>
    <scope>NUCLEOTIDE SEQUENCE</scope>
    <source>
        <strain evidence="8">YMF1.00683</strain>
    </source>
</reference>
<dbReference type="Pfam" id="PF00450">
    <property type="entry name" value="Peptidase_S10"/>
    <property type="match status" value="1"/>
</dbReference>
<evidence type="ECO:0000313" key="9">
    <source>
        <dbReference type="Proteomes" id="UP001163105"/>
    </source>
</evidence>
<evidence type="ECO:0000256" key="4">
    <source>
        <dbReference type="ARBA" id="ARBA00022729"/>
    </source>
</evidence>
<evidence type="ECO:0000313" key="8">
    <source>
        <dbReference type="EMBL" id="KAJ6441852.1"/>
    </source>
</evidence>
<organism evidence="8 9">
    <name type="scientific">Purpureocillium lavendulum</name>
    <dbReference type="NCBI Taxonomy" id="1247861"/>
    <lineage>
        <taxon>Eukaryota</taxon>
        <taxon>Fungi</taxon>
        <taxon>Dikarya</taxon>
        <taxon>Ascomycota</taxon>
        <taxon>Pezizomycotina</taxon>
        <taxon>Sordariomycetes</taxon>
        <taxon>Hypocreomycetidae</taxon>
        <taxon>Hypocreales</taxon>
        <taxon>Ophiocordycipitaceae</taxon>
        <taxon>Purpureocillium</taxon>
    </lineage>
</organism>
<dbReference type="AlphaFoldDB" id="A0AB34FRB7"/>
<dbReference type="GO" id="GO:0000324">
    <property type="term" value="C:fungal-type vacuole"/>
    <property type="evidence" value="ECO:0007669"/>
    <property type="project" value="TreeGrafter"/>
</dbReference>
<keyword evidence="6" id="KW-0325">Glycoprotein</keyword>
<feature type="chain" id="PRO_5044043641" description="Carboxypeptidase" evidence="7">
    <location>
        <begin position="23"/>
        <end position="522"/>
    </location>
</feature>
<keyword evidence="5 7" id="KW-0378">Hydrolase</keyword>